<evidence type="ECO:0000259" key="2">
    <source>
        <dbReference type="Pfam" id="PF11707"/>
    </source>
</evidence>
<reference evidence="5" key="3">
    <citation type="submission" date="2020-12" db="UniProtKB">
        <authorList>
            <consortium name="EnsemblPlants"/>
        </authorList>
    </citation>
    <scope>IDENTIFICATION</scope>
</reference>
<dbReference type="Gramene" id="Pp3c2_30140V3.1">
    <property type="protein sequence ID" value="Pp3c2_30140V3.1"/>
    <property type="gene ID" value="Pp3c2_30140"/>
</dbReference>
<dbReference type="GO" id="GO:0000466">
    <property type="term" value="P:maturation of 5.8S rRNA from tricistronic rRNA transcript (SSU-rRNA, 5.8S rRNA, LSU-rRNA)"/>
    <property type="evidence" value="ECO:0000318"/>
    <property type="project" value="GO_Central"/>
</dbReference>
<feature type="region of interest" description="Disordered" evidence="1">
    <location>
        <begin position="586"/>
        <end position="642"/>
    </location>
</feature>
<dbReference type="EnsemblPlants" id="Pp3c2_30140V3.2">
    <property type="protein sequence ID" value="Pp3c2_30140V3.2"/>
    <property type="gene ID" value="Pp3c2_30140"/>
</dbReference>
<dbReference type="PANTHER" id="PTHR13500">
    <property type="entry name" value="NUCLEOLAR PRERIBOSOMAL-ASSOCIATED PROTEIN 1"/>
    <property type="match status" value="1"/>
</dbReference>
<dbReference type="GO" id="GO:0005730">
    <property type="term" value="C:nucleolus"/>
    <property type="evidence" value="ECO:0000318"/>
    <property type="project" value="GO_Central"/>
</dbReference>
<evidence type="ECO:0000259" key="3">
    <source>
        <dbReference type="Pfam" id="PF16201"/>
    </source>
</evidence>
<organism evidence="4">
    <name type="scientific">Physcomitrium patens</name>
    <name type="common">Spreading-leaved earth moss</name>
    <name type="synonym">Physcomitrella patens</name>
    <dbReference type="NCBI Taxonomy" id="3218"/>
    <lineage>
        <taxon>Eukaryota</taxon>
        <taxon>Viridiplantae</taxon>
        <taxon>Streptophyta</taxon>
        <taxon>Embryophyta</taxon>
        <taxon>Bryophyta</taxon>
        <taxon>Bryophytina</taxon>
        <taxon>Bryopsida</taxon>
        <taxon>Funariidae</taxon>
        <taxon>Funariales</taxon>
        <taxon>Funariaceae</taxon>
        <taxon>Physcomitrium</taxon>
    </lineage>
</organism>
<dbReference type="GeneID" id="112279050"/>
<dbReference type="InterPro" id="IPR032436">
    <property type="entry name" value="URB1_C"/>
</dbReference>
<evidence type="ECO:0000313" key="6">
    <source>
        <dbReference type="Proteomes" id="UP000006727"/>
    </source>
</evidence>
<feature type="compositionally biased region" description="Basic and acidic residues" evidence="1">
    <location>
        <begin position="612"/>
        <end position="625"/>
    </location>
</feature>
<feature type="domain" description="URB1 N-terminal" evidence="2">
    <location>
        <begin position="139"/>
        <end position="420"/>
    </location>
</feature>
<accession>A0A2K1L3L9</accession>
<dbReference type="GO" id="GO:0000463">
    <property type="term" value="P:maturation of LSU-rRNA from tricistronic rRNA transcript (SSU-rRNA, 5.8S rRNA, LSU-rRNA)"/>
    <property type="evidence" value="ECO:0000318"/>
    <property type="project" value="GO_Central"/>
</dbReference>
<gene>
    <name evidence="5" type="primary">LOC112279050</name>
    <name evidence="4" type="ORF">PHYPA_003418</name>
</gene>
<feature type="compositionally biased region" description="Basic and acidic residues" evidence="1">
    <location>
        <begin position="586"/>
        <end position="595"/>
    </location>
</feature>
<dbReference type="Pfam" id="PF16201">
    <property type="entry name" value="NopRA1"/>
    <property type="match status" value="1"/>
</dbReference>
<dbReference type="OrthoDB" id="72892at2759"/>
<dbReference type="KEGG" id="ppp:112279050"/>
<name>A0A2K1L3L9_PHYPA</name>
<dbReference type="FunCoup" id="A0A2K1L3L9">
    <property type="interactions" value="1193"/>
</dbReference>
<dbReference type="PaxDb" id="3218-PP1S22_50V6.1"/>
<dbReference type="RefSeq" id="XP_024368880.1">
    <property type="nucleotide sequence ID" value="XM_024513112.2"/>
</dbReference>
<dbReference type="Gramene" id="Pp3c2_30140V3.2">
    <property type="protein sequence ID" value="Pp3c2_30140V3.2"/>
    <property type="gene ID" value="Pp3c2_30140"/>
</dbReference>
<dbReference type="PANTHER" id="PTHR13500:SF0">
    <property type="entry name" value="NUCLEOLAR PRE-RIBOSOMAL-ASSOCIATED PROTEIN 1"/>
    <property type="match status" value="1"/>
</dbReference>
<reference evidence="4 6" key="1">
    <citation type="journal article" date="2008" name="Science">
        <title>The Physcomitrella genome reveals evolutionary insights into the conquest of land by plants.</title>
        <authorList>
            <person name="Rensing S."/>
            <person name="Lang D."/>
            <person name="Zimmer A."/>
            <person name="Terry A."/>
            <person name="Salamov A."/>
            <person name="Shapiro H."/>
            <person name="Nishiyama T."/>
            <person name="Perroud P.-F."/>
            <person name="Lindquist E."/>
            <person name="Kamisugi Y."/>
            <person name="Tanahashi T."/>
            <person name="Sakakibara K."/>
            <person name="Fujita T."/>
            <person name="Oishi K."/>
            <person name="Shin-I T."/>
            <person name="Kuroki Y."/>
            <person name="Toyoda A."/>
            <person name="Suzuki Y."/>
            <person name="Hashimoto A."/>
            <person name="Yamaguchi K."/>
            <person name="Sugano A."/>
            <person name="Kohara Y."/>
            <person name="Fujiyama A."/>
            <person name="Anterola A."/>
            <person name="Aoki S."/>
            <person name="Ashton N."/>
            <person name="Barbazuk W.B."/>
            <person name="Barker E."/>
            <person name="Bennetzen J."/>
            <person name="Bezanilla M."/>
            <person name="Blankenship R."/>
            <person name="Cho S.H."/>
            <person name="Dutcher S."/>
            <person name="Estelle M."/>
            <person name="Fawcett J.A."/>
            <person name="Gundlach H."/>
            <person name="Hanada K."/>
            <person name="Heyl A."/>
            <person name="Hicks K.A."/>
            <person name="Hugh J."/>
            <person name="Lohr M."/>
            <person name="Mayer K."/>
            <person name="Melkozernov A."/>
            <person name="Murata T."/>
            <person name="Nelson D."/>
            <person name="Pils B."/>
            <person name="Prigge M."/>
            <person name="Reiss B."/>
            <person name="Renner T."/>
            <person name="Rombauts S."/>
            <person name="Rushton P."/>
            <person name="Sanderfoot A."/>
            <person name="Schween G."/>
            <person name="Shiu S.-H."/>
            <person name="Stueber K."/>
            <person name="Theodoulou F.L."/>
            <person name="Tu H."/>
            <person name="Van de Peer Y."/>
            <person name="Verrier P.J."/>
            <person name="Waters E."/>
            <person name="Wood A."/>
            <person name="Yang L."/>
            <person name="Cove D."/>
            <person name="Cuming A."/>
            <person name="Hasebe M."/>
            <person name="Lucas S."/>
            <person name="Mishler D.B."/>
            <person name="Reski R."/>
            <person name="Grigoriev I."/>
            <person name="Quatrano R.S."/>
            <person name="Boore J.L."/>
        </authorList>
    </citation>
    <scope>NUCLEOTIDE SEQUENCE [LARGE SCALE GENOMIC DNA]</scope>
    <source>
        <strain evidence="5 6">cv. Gransden 2004</strain>
    </source>
</reference>
<evidence type="ECO:0008006" key="7">
    <source>
        <dbReference type="Google" id="ProtNLM"/>
    </source>
</evidence>
<evidence type="ECO:0000313" key="4">
    <source>
        <dbReference type="EMBL" id="PNR60625.1"/>
    </source>
</evidence>
<keyword evidence="6" id="KW-1185">Reference proteome</keyword>
<reference evidence="4 6" key="2">
    <citation type="journal article" date="2018" name="Plant J.">
        <title>The Physcomitrella patens chromosome-scale assembly reveals moss genome structure and evolution.</title>
        <authorList>
            <person name="Lang D."/>
            <person name="Ullrich K.K."/>
            <person name="Murat F."/>
            <person name="Fuchs J."/>
            <person name="Jenkins J."/>
            <person name="Haas F.B."/>
            <person name="Piednoel M."/>
            <person name="Gundlach H."/>
            <person name="Van Bel M."/>
            <person name="Meyberg R."/>
            <person name="Vives C."/>
            <person name="Morata J."/>
            <person name="Symeonidi A."/>
            <person name="Hiss M."/>
            <person name="Muchero W."/>
            <person name="Kamisugi Y."/>
            <person name="Saleh O."/>
            <person name="Blanc G."/>
            <person name="Decker E.L."/>
            <person name="van Gessel N."/>
            <person name="Grimwood J."/>
            <person name="Hayes R.D."/>
            <person name="Graham S.W."/>
            <person name="Gunter L.E."/>
            <person name="McDaniel S.F."/>
            <person name="Hoernstein S.N.W."/>
            <person name="Larsson A."/>
            <person name="Li F.W."/>
            <person name="Perroud P.F."/>
            <person name="Phillips J."/>
            <person name="Ranjan P."/>
            <person name="Rokshar D.S."/>
            <person name="Rothfels C.J."/>
            <person name="Schneider L."/>
            <person name="Shu S."/>
            <person name="Stevenson D.W."/>
            <person name="Thummler F."/>
            <person name="Tillich M."/>
            <person name="Villarreal Aguilar J.C."/>
            <person name="Widiez T."/>
            <person name="Wong G.K."/>
            <person name="Wymore A."/>
            <person name="Zhang Y."/>
            <person name="Zimmer A.D."/>
            <person name="Quatrano R.S."/>
            <person name="Mayer K.F.X."/>
            <person name="Goodstein D."/>
            <person name="Casacuberta J.M."/>
            <person name="Vandepoele K."/>
            <person name="Reski R."/>
            <person name="Cuming A.C."/>
            <person name="Tuskan G.A."/>
            <person name="Maumus F."/>
            <person name="Salse J."/>
            <person name="Schmutz J."/>
            <person name="Rensing S.A."/>
        </authorList>
    </citation>
    <scope>NUCLEOTIDE SEQUENCE [LARGE SCALE GENOMIC DNA]</scope>
    <source>
        <strain evidence="5 6">cv. Gransden 2004</strain>
    </source>
</reference>
<dbReference type="EnsemblPlants" id="Pp3c2_30140V3.1">
    <property type="protein sequence ID" value="Pp3c2_30140V3.1"/>
    <property type="gene ID" value="Pp3c2_30140"/>
</dbReference>
<dbReference type="STRING" id="3218.A0A2K1L3L9"/>
<dbReference type="InterPro" id="IPR019793">
    <property type="entry name" value="Peroxidases_heam-ligand_BS"/>
</dbReference>
<dbReference type="EMBL" id="ABEU02000002">
    <property type="protein sequence ID" value="PNR60625.1"/>
    <property type="molecule type" value="Genomic_DNA"/>
</dbReference>
<feature type="domain" description="URB1 C-terminal" evidence="3">
    <location>
        <begin position="2130"/>
        <end position="2320"/>
    </location>
</feature>
<sequence length="2741" mass="303694">MAAEEVQELQRNNELEDMEMVEEDGGEGFMITEQLDEETQNLAAGLASRQSDELMHALHEFLKVLAVPKRGGKVLRQYVLASPKCVELLSAWELGSGAPTAVPLMLLLSEIFRHPQGKGRTNRVDDRKVRGNSVEALQKAKALAVVQSRLDKLARTFGRSKIKDMYSHLSSKQRSRQKAVLRLLSSIVLRGKLLAVDVATNFDFTLEALKKLAQHPFKASANTKTQGLLHQSTRYYFIEFALSFLVVGDPGLLRWILQKRPLYAGLLHGLAKDEEATIIQVLHVFQEKVMAPASLVPAGLQSVLFGDVALEQLARIAGDELFRESADVAYETLMALCTDPSHGLCPEYASPWESVNFKSGAHGGNQGRLLRLLLRLRVTEAFRHRELLLTTARLRPRLAAAYLDAVPYSLEPRPSPTWFTIMSLVADLVHISSTPPPLSSMALRGLPVPAPDGPLVRNNLRHLLPRALPKVALNRGLQHANVLVKHASLRLLLEALLSLELLVDGAFAAAENTCSQLKDRFSGNFSVLETKTRSIKRGDSLRDSEQEFQRRQWLELVESIQDTMRATLPDPNILLIINSTINRRKNSLDEPDGNHKRTQPVKEVSAGKRRKKDEGYVIDEPDRTQLSHSDSSVESEGDEEEEDSSALEILAQIWGSEAIVSANGSIQSLLHAKLLEVLAAYQRVLPVAFADKGFDPFKLLSSDLMQLSLAQQKAFLSLLLATTAASQRNSATNSIVEAGGFGSVYKHSKPLLKMMIGCRVDHIRDNAHLLASRLMVSTGAFESNTWETTLWLGHLSRLIGEPVNTICKLDDSEEDHPNQHILGSIGECVVGFLAEAVSSVGRTLYKYFDELFSLLSAHSLGEGSTEQSKGLSGSMVPEFGPFVVCALEHTLRVVRSDSKSMSLPQRSAIALYVAGVLSDLLRIQTDARALGIVITSILSPEFNPTTRNTDKNLSTLGSEWNPLQVVYLQARSFLDGEVNWATPAMQAPGLKISEPSGHLCDVITTCKESTKDDVVMLKENLVSALVCAPLHNVSNSFFKLVEIIPKTCGQRIPILMTLCGLHCSLLTEADLEFENTEKDRTIKRQLLVTELLSIFSSSSFKMGGLALSDSSSSIGELANHIFYFLKSLPFSVLFSALLYRVNGKLLNFEVLSTTLDSSYSSILAHDQLIIMKTLLSSIHQLSFASLESLDKKQRLDICFTYLKRLVTIPKTSNHGEESNTISEEILLCKDMIIMSLTHPAIAGFCQCSTETEVSSMKHQKSSRLLDACIMDYLKFLLESCSAIELRGKSESLAEMLDSLQGATIQACKPFVQKTMKLFSLKLIGRVSDEDETTFSKDYYLTQSFVLQLAGYADSQYFLSFLSDLVSCKTVRTPSGVSSSSVFLELARAFYEKRLQNGLNNKFKSEHCGAVLQESLDVFRFVGTEVLKDVAEDADRCLLSALQSFSPDAEGGCSSSSSHLSLLVSTAPIEVINCCIQRPTILRGNIVKILVQTSTVHRNEFGRLLCQGTGEDEIENDEASKFASKFLTEKKFQTEKTSFRLSDNDLFLLLPAAKVFLCKCQSSLMTRLVVHVASTYLRLLTTHIKRWDEFVLKLLSFTELGSSVSKLVNKDHSVEELAGSYFKDIVTLMRRCLAICPLSSKKRVYLLRKLLPKAGLPLADLQIDSLIGSEIDLSTVFFQVYGKAAAARHILSDIEAHLPEAYTASSVPKQQKLRSLMADSVMRFATGLASTLTVIFKVAAQMKNQSTSSYTPRTPKVIKALEEFLQLQLVGVVKSIDTTGFEADIMSLFESYAKTCLRYKFGNVEGMKVLQALAGCLLNLPDDYTAKRREIVSSVLELVLSHSQFVLYIVSCSTASRPLPKNLGRQAGKGTALSSLPSILSLIGSPMVVSGKQTLGVASDMQVSSMSEAEGADIDVGIDAPAEVPEECQLALLQLVRSLFQVKMHPGDEILSSEDRATVEELLSLLLAAYGATTGRLDTEIYALMKQLESYGGPGFSGLASMDYLWGEAALQRRKAKVEEKSQLMDEGLEIDENVLESRKRTYKEDLTLDPRRCGLSVLCFPTLAHHSITLGNREVGAKSKKVFLSDTYDADLELQLKGTAYDPRYILQFGLHGIAVKCIDAEEFVCLGLLAVAIASLSSSDEDMRRLGYKLLAKYMSILEEGSTFKGQPQIRMLLNYVKNAVTEEWQQLPFVLMLFAAECSCILMHPENPHFMVITRYLLKGPALDLEYVPLFHSMFGSGSPRHRSERLWMLRLLACGLSTSRDARVFRRQFVLEILMSFYNSPLADSFARKWVLQVLLKSTRVRGCVQALVERSGFLPWLASAVVNYRDISISEQDGKEADDLPIMILEIMERLLRWKFFEQRCLGEGMAELTTAALTLRYFLTHGTRTPKQRAIFRRPAIRIMTYALRSSQRRKKHETHFNLSLRDILEAIRWVESEGPDSGYGIETTAETRALVLHMLLQSSPPAVSTPEDKELLCEVSSWAVPVASRTLVNAAYKQSTGSGHADFKKLPEGLPEKLARWVTASLVIGKLALVRSQQGSATGLADACSSCLNVLSGRQSLQSMDFHPTNRMLAVQLLELQTCFSGEVDDLLVPALASLWPVYNPEEILPGDESVKIATLLIERILSNIAVPQEAYPLWRWSFNNSWRSKETAAGGNMPTGISSFEAELCQIALVVFQQLVMAQANSGLAQLVSQWVKGLDISEHDFTCSKKACSKFVEKLDQSIEKLRRTHNQLVTTS</sequence>
<dbReference type="Proteomes" id="UP000006727">
    <property type="component" value="Chromosome 2"/>
</dbReference>
<dbReference type="InterPro" id="IPR039844">
    <property type="entry name" value="URB1"/>
</dbReference>
<evidence type="ECO:0000313" key="5">
    <source>
        <dbReference type="EnsemblPlants" id="Pp3c2_30140V3.1"/>
    </source>
</evidence>
<feature type="compositionally biased region" description="Acidic residues" evidence="1">
    <location>
        <begin position="633"/>
        <end position="642"/>
    </location>
</feature>
<evidence type="ECO:0000256" key="1">
    <source>
        <dbReference type="SAM" id="MobiDB-lite"/>
    </source>
</evidence>
<proteinExistence type="predicted"/>
<dbReference type="PROSITE" id="PS00435">
    <property type="entry name" value="PEROXIDASE_1"/>
    <property type="match status" value="1"/>
</dbReference>
<dbReference type="Pfam" id="PF11707">
    <property type="entry name" value="Npa1"/>
    <property type="match status" value="1"/>
</dbReference>
<protein>
    <recommendedName>
        <fullName evidence="7">Nucleolar pre-ribosomal-associated protein 1 N-terminal domain-containing protein</fullName>
    </recommendedName>
</protein>
<dbReference type="InterPro" id="IPR021714">
    <property type="entry name" value="URB1_N"/>
</dbReference>